<keyword evidence="1" id="KW-0472">Membrane</keyword>
<sequence length="134" mass="15520">MCFIFLYFFFYFLGYCWSSIYSYSVFSISSSSTVEIFHHSSPPSLYGFLCTLNSHIREVQVENLILLLHCKCSCLASYGFQLYSEVTGLSCHRLLCSYLHCVSSYCPQVSYFFLLCFDYFGSLISCQFSLFLAH</sequence>
<name>A0A8D8XAX9_9HEMI</name>
<dbReference type="AlphaFoldDB" id="A0A8D8XAX9"/>
<organism evidence="2">
    <name type="scientific">Cacopsylla melanoneura</name>
    <dbReference type="NCBI Taxonomy" id="428564"/>
    <lineage>
        <taxon>Eukaryota</taxon>
        <taxon>Metazoa</taxon>
        <taxon>Ecdysozoa</taxon>
        <taxon>Arthropoda</taxon>
        <taxon>Hexapoda</taxon>
        <taxon>Insecta</taxon>
        <taxon>Pterygota</taxon>
        <taxon>Neoptera</taxon>
        <taxon>Paraneoptera</taxon>
        <taxon>Hemiptera</taxon>
        <taxon>Sternorrhyncha</taxon>
        <taxon>Psylloidea</taxon>
        <taxon>Psyllidae</taxon>
        <taxon>Psyllinae</taxon>
        <taxon>Cacopsylla</taxon>
    </lineage>
</organism>
<reference evidence="2" key="1">
    <citation type="submission" date="2021-05" db="EMBL/GenBank/DDBJ databases">
        <authorList>
            <person name="Alioto T."/>
            <person name="Alioto T."/>
            <person name="Gomez Garrido J."/>
        </authorList>
    </citation>
    <scope>NUCLEOTIDE SEQUENCE</scope>
</reference>
<keyword evidence="1" id="KW-0812">Transmembrane</keyword>
<evidence type="ECO:0000256" key="1">
    <source>
        <dbReference type="SAM" id="Phobius"/>
    </source>
</evidence>
<proteinExistence type="predicted"/>
<protein>
    <submittedName>
        <fullName evidence="2">Uncharacterized protein</fullName>
    </submittedName>
</protein>
<dbReference type="EMBL" id="HBUF01288537">
    <property type="protein sequence ID" value="CAG6688758.1"/>
    <property type="molecule type" value="Transcribed_RNA"/>
</dbReference>
<evidence type="ECO:0000313" key="2">
    <source>
        <dbReference type="EMBL" id="CAG6688758.1"/>
    </source>
</evidence>
<feature type="transmembrane region" description="Helical" evidence="1">
    <location>
        <begin position="111"/>
        <end position="133"/>
    </location>
</feature>
<accession>A0A8D8XAX9</accession>
<keyword evidence="1" id="KW-1133">Transmembrane helix</keyword>